<dbReference type="SUPFAM" id="SSF53041">
    <property type="entry name" value="Resolvase-like"/>
    <property type="match status" value="1"/>
</dbReference>
<dbReference type="InterPro" id="IPR006119">
    <property type="entry name" value="Resolv_N"/>
</dbReference>
<dbReference type="OrthoDB" id="4500247at2"/>
<dbReference type="Proteomes" id="UP000327000">
    <property type="component" value="Unassembled WGS sequence"/>
</dbReference>
<evidence type="ECO:0000313" key="3">
    <source>
        <dbReference type="EMBL" id="KAB7834043.1"/>
    </source>
</evidence>
<dbReference type="EMBL" id="VOKX01000117">
    <property type="protein sequence ID" value="KAB7834043.1"/>
    <property type="molecule type" value="Genomic_DNA"/>
</dbReference>
<keyword evidence="1" id="KW-0175">Coiled coil</keyword>
<dbReference type="InterPro" id="IPR050639">
    <property type="entry name" value="SSR_resolvase"/>
</dbReference>
<organism evidence="3 4">
    <name type="scientific">Streptomyces mobaraensis</name>
    <name type="common">Streptoverticillium mobaraense</name>
    <dbReference type="NCBI Taxonomy" id="35621"/>
    <lineage>
        <taxon>Bacteria</taxon>
        <taxon>Bacillati</taxon>
        <taxon>Actinomycetota</taxon>
        <taxon>Actinomycetes</taxon>
        <taxon>Kitasatosporales</taxon>
        <taxon>Streptomycetaceae</taxon>
        <taxon>Streptomyces</taxon>
    </lineage>
</organism>
<proteinExistence type="predicted"/>
<evidence type="ECO:0000256" key="1">
    <source>
        <dbReference type="SAM" id="Coils"/>
    </source>
</evidence>
<gene>
    <name evidence="3" type="ORF">FRZ00_30745</name>
</gene>
<dbReference type="InterPro" id="IPR038109">
    <property type="entry name" value="DNA_bind_recomb_sf"/>
</dbReference>
<comment type="caution">
    <text evidence="3">The sequence shown here is derived from an EMBL/GenBank/DDBJ whole genome shotgun (WGS) entry which is preliminary data.</text>
</comment>
<evidence type="ECO:0000313" key="4">
    <source>
        <dbReference type="Proteomes" id="UP000327000"/>
    </source>
</evidence>
<dbReference type="AlphaFoldDB" id="A0A5N5VYV8"/>
<accession>A0A5N5VYV8</accession>
<dbReference type="Gene3D" id="3.90.1750.20">
    <property type="entry name" value="Putative Large Serine Recombinase, Chain B, Domain 2"/>
    <property type="match status" value="1"/>
</dbReference>
<keyword evidence="4" id="KW-1185">Reference proteome</keyword>
<feature type="coiled-coil region" evidence="1">
    <location>
        <begin position="440"/>
        <end position="467"/>
    </location>
</feature>
<sequence length="579" mass="64878">MNLSGIKSLRESLAGLRAGLYARKSAYRGKKKRLGYSVREQLDVGRATSDDLGTVVVQEFIDDDRSASTYRDKEREEFERMIEWIEGRKLDVVIAFGSTRLQRDVAVYARLRDACKKNGVLWCYGGKVYDLTNKDDRFRTGLDALLGEREVDELRDNVKRTLLANAVSGRPHGQPSYGYMRIYDERTGAYVETVEHPEQGPIVGHIVRSVGAAQDRTKIAVRLNKRGVTPPSRHWTKGMVKRLADWRPGLKENEEIHPDWLARIGAAVDLRQEARDRLDAGESAVDIARDFIDRDEPMIMARWISATVTAYATDERYLGYRKHHGKVANEEAWPALVTKAEHVQAVAVVEAGKKKRRYNTRPGKAIHELSGLMVCDVCEIPVGSDRQHGLPRYSCDTPGPEGEKGYHASAQVSIVDPFVQHKTFEWLASPSFAKAYAKGDAELLRDIAEAEAEVKLLQAELDEFYAEAGAGRLSARGLATVEAEKLPKIEEAQKRARSLSVPSVVRDLAGASIEEIEATWPTLDLSQRRLILETLVEVRLKPQGPGRRNVPPEQFVSVVPKQLVKQRRVVPQSRLANTA</sequence>
<feature type="domain" description="Resolvase/invertase-type recombinase catalytic" evidence="2">
    <location>
        <begin position="18"/>
        <end position="171"/>
    </location>
</feature>
<reference evidence="3 4" key="1">
    <citation type="journal article" date="2019" name="Microb. Cell Fact.">
        <title>Exploring novel herbicidin analogues by transcriptional regulator overexpression and MS/MS molecular networking.</title>
        <authorList>
            <person name="Shi Y."/>
            <person name="Gu R."/>
            <person name="Li Y."/>
            <person name="Wang X."/>
            <person name="Ren W."/>
            <person name="Li X."/>
            <person name="Wang L."/>
            <person name="Xie Y."/>
            <person name="Hong B."/>
        </authorList>
    </citation>
    <scope>NUCLEOTIDE SEQUENCE [LARGE SCALE GENOMIC DNA]</scope>
    <source>
        <strain evidence="3 4">US-43</strain>
    </source>
</reference>
<dbReference type="GO" id="GO:0003677">
    <property type="term" value="F:DNA binding"/>
    <property type="evidence" value="ECO:0007669"/>
    <property type="project" value="InterPro"/>
</dbReference>
<dbReference type="InterPro" id="IPR036162">
    <property type="entry name" value="Resolvase-like_N_sf"/>
</dbReference>
<dbReference type="Pfam" id="PF00239">
    <property type="entry name" value="Resolvase"/>
    <property type="match status" value="1"/>
</dbReference>
<name>A0A5N5VYV8_STRMB</name>
<dbReference type="GO" id="GO:0000150">
    <property type="term" value="F:DNA strand exchange activity"/>
    <property type="evidence" value="ECO:0007669"/>
    <property type="project" value="InterPro"/>
</dbReference>
<dbReference type="SMART" id="SM00857">
    <property type="entry name" value="Resolvase"/>
    <property type="match status" value="1"/>
</dbReference>
<dbReference type="Gene3D" id="3.40.50.1390">
    <property type="entry name" value="Resolvase, N-terminal catalytic domain"/>
    <property type="match status" value="1"/>
</dbReference>
<dbReference type="PANTHER" id="PTHR30461">
    <property type="entry name" value="DNA-INVERTASE FROM LAMBDOID PROPHAGE"/>
    <property type="match status" value="1"/>
</dbReference>
<protein>
    <recommendedName>
        <fullName evidence="2">Resolvase/invertase-type recombinase catalytic domain-containing protein</fullName>
    </recommendedName>
</protein>
<dbReference type="PANTHER" id="PTHR30461:SF23">
    <property type="entry name" value="DNA RECOMBINASE-RELATED"/>
    <property type="match status" value="1"/>
</dbReference>
<evidence type="ECO:0000259" key="2">
    <source>
        <dbReference type="SMART" id="SM00857"/>
    </source>
</evidence>
<dbReference type="CDD" id="cd00338">
    <property type="entry name" value="Ser_Recombinase"/>
    <property type="match status" value="1"/>
</dbReference>
<dbReference type="RefSeq" id="WP_152265745.1">
    <property type="nucleotide sequence ID" value="NZ_VOKX01000117.1"/>
</dbReference>